<evidence type="ECO:0000313" key="2">
    <source>
        <dbReference type="EMBL" id="SEH96160.1"/>
    </source>
</evidence>
<evidence type="ECO:0000313" key="3">
    <source>
        <dbReference type="EMBL" id="SEO26951.1"/>
    </source>
</evidence>
<keyword evidence="3" id="KW-0378">Hydrolase</keyword>
<dbReference type="Pfam" id="PF12697">
    <property type="entry name" value="Abhydrolase_6"/>
    <property type="match status" value="1"/>
</dbReference>
<dbReference type="SUPFAM" id="SSF53474">
    <property type="entry name" value="alpha/beta-Hydrolases"/>
    <property type="match status" value="1"/>
</dbReference>
<gene>
    <name evidence="2" type="ORF">RTCCBAU85039_3351</name>
    <name evidence="3" type="ORF">SAMN05216228_101460</name>
</gene>
<dbReference type="STRING" id="501024.RTCCBAU85039_3351"/>
<dbReference type="InterPro" id="IPR029058">
    <property type="entry name" value="AB_hydrolase_fold"/>
</dbReference>
<proteinExistence type="predicted"/>
<reference evidence="4" key="3">
    <citation type="submission" date="2016-10" db="EMBL/GenBank/DDBJ databases">
        <authorList>
            <person name="Wibberg D."/>
        </authorList>
    </citation>
    <scope>NUCLEOTIDE SEQUENCE [LARGE SCALE GENOMIC DNA]</scope>
</reference>
<sequence length="317" mass="33808">MTNFALKVTRLGFSLLQSVSPRIAGKAAFRLFCVTPSTKPKGEKAKAAHAAGAEKLAGAERFTLRLIGGGRAHAYRLNGGALGRRPRYLVTHGWGSSGAYMGDLAERLAATGAEVIAVDFPGHGRAAGRVLHMGMAVKAIAAAERRFGAFDAAIGHSFGGAALMVAAAGMLPGVTAVLPEKLALIGSPSEMHWLFQDFGKMIGLGRSAQQVLETEVFRVTGRRLEEFDASRAADAIRRPVLIVHAEDDKEVNANHARRYAAASDAVRLYWANGFGHRRIVGARPVLDAITGFLAEDDADKDAEIIPLFDLPARRMSL</sequence>
<dbReference type="OrthoDB" id="9785847at2"/>
<dbReference type="Gene3D" id="3.40.50.1820">
    <property type="entry name" value="alpha/beta hydrolase"/>
    <property type="match status" value="1"/>
</dbReference>
<dbReference type="EMBL" id="FNXB01000016">
    <property type="protein sequence ID" value="SEH96160.1"/>
    <property type="molecule type" value="Genomic_DNA"/>
</dbReference>
<organism evidence="2 4">
    <name type="scientific">Rhizobium tibeticum</name>
    <dbReference type="NCBI Taxonomy" id="501024"/>
    <lineage>
        <taxon>Bacteria</taxon>
        <taxon>Pseudomonadati</taxon>
        <taxon>Pseudomonadota</taxon>
        <taxon>Alphaproteobacteria</taxon>
        <taxon>Hyphomicrobiales</taxon>
        <taxon>Rhizobiaceae</taxon>
        <taxon>Rhizobium/Agrobacterium group</taxon>
        <taxon>Rhizobium</taxon>
    </lineage>
</organism>
<name>A0A1H8NB77_9HYPH</name>
<dbReference type="EMBL" id="FOCV01000014">
    <property type="protein sequence ID" value="SEO26951.1"/>
    <property type="molecule type" value="Genomic_DNA"/>
</dbReference>
<dbReference type="AlphaFoldDB" id="A0A1H8NB77"/>
<keyword evidence="2" id="KW-0808">Transferase</keyword>
<reference evidence="2" key="2">
    <citation type="submission" date="2016-10" db="EMBL/GenBank/DDBJ databases">
        <authorList>
            <person name="de Groot N.N."/>
        </authorList>
    </citation>
    <scope>NUCLEOTIDE SEQUENCE [LARGE SCALE GENOMIC DNA]</scope>
    <source>
        <strain evidence="2">CCBAU85039</strain>
    </source>
</reference>
<protein>
    <submittedName>
        <fullName evidence="2">Acetoin dehydrogenase E2 subunit dihydrolipoyllysine-residue acetyltransferase</fullName>
    </submittedName>
    <submittedName>
        <fullName evidence="3">Alpha/beta hydrolase family protein</fullName>
    </submittedName>
</protein>
<reference evidence="3 5" key="1">
    <citation type="submission" date="2016-10" db="EMBL/GenBank/DDBJ databases">
        <authorList>
            <person name="Varghese N."/>
            <person name="Submissions S."/>
        </authorList>
    </citation>
    <scope>NUCLEOTIDE SEQUENCE [LARGE SCALE GENOMIC DNA]</scope>
    <source>
        <strain evidence="3 5">CGMCC 1.7071</strain>
    </source>
</reference>
<dbReference type="Proteomes" id="UP000183063">
    <property type="component" value="Unassembled WGS sequence"/>
</dbReference>
<feature type="domain" description="AB hydrolase-1" evidence="1">
    <location>
        <begin position="90"/>
        <end position="268"/>
    </location>
</feature>
<dbReference type="GO" id="GO:0016787">
    <property type="term" value="F:hydrolase activity"/>
    <property type="evidence" value="ECO:0007669"/>
    <property type="project" value="UniProtKB-KW"/>
</dbReference>
<dbReference type="GO" id="GO:0016740">
    <property type="term" value="F:transferase activity"/>
    <property type="evidence" value="ECO:0007669"/>
    <property type="project" value="UniProtKB-KW"/>
</dbReference>
<evidence type="ECO:0000313" key="4">
    <source>
        <dbReference type="Proteomes" id="UP000183063"/>
    </source>
</evidence>
<dbReference type="Proteomes" id="UP000198939">
    <property type="component" value="Unassembled WGS sequence"/>
</dbReference>
<dbReference type="InterPro" id="IPR000073">
    <property type="entry name" value="AB_hydrolase_1"/>
</dbReference>
<evidence type="ECO:0000259" key="1">
    <source>
        <dbReference type="Pfam" id="PF12697"/>
    </source>
</evidence>
<accession>A0A1H8NB77</accession>
<dbReference type="RefSeq" id="WP_072376893.1">
    <property type="nucleotide sequence ID" value="NZ_FNXB01000016.1"/>
</dbReference>
<keyword evidence="5" id="KW-1185">Reference proteome</keyword>
<evidence type="ECO:0000313" key="5">
    <source>
        <dbReference type="Proteomes" id="UP000198939"/>
    </source>
</evidence>